<evidence type="ECO:0000313" key="1">
    <source>
        <dbReference type="EMBL" id="RXI40484.1"/>
    </source>
</evidence>
<keyword evidence="2" id="KW-1185">Reference proteome</keyword>
<dbReference type="RefSeq" id="WP_129013808.1">
    <property type="nucleotide sequence ID" value="NZ_CBCSEI010000010.1"/>
</dbReference>
<evidence type="ECO:0000313" key="2">
    <source>
        <dbReference type="Proteomes" id="UP000290378"/>
    </source>
</evidence>
<protein>
    <submittedName>
        <fullName evidence="1">Uncharacterized protein</fullName>
    </submittedName>
</protein>
<comment type="caution">
    <text evidence="1">The sequence shown here is derived from an EMBL/GenBank/DDBJ whole genome shotgun (WGS) entry which is preliminary data.</text>
</comment>
<name>A0A6M8NAD9_9BACT</name>
<accession>A0A6M8NAD9</accession>
<reference evidence="1 2" key="1">
    <citation type="submission" date="2017-09" db="EMBL/GenBank/DDBJ databases">
        <title>Genomics of the genus Arcobacter.</title>
        <authorList>
            <person name="Perez-Cataluna A."/>
            <person name="Figueras M.J."/>
            <person name="Salas-Masso N."/>
        </authorList>
    </citation>
    <scope>NUCLEOTIDE SEQUENCE [LARGE SCALE GENOMIC DNA]</scope>
    <source>
        <strain evidence="1 2">CECT 7834</strain>
    </source>
</reference>
<dbReference type="EMBL" id="NXII01000010">
    <property type="protein sequence ID" value="RXI40484.1"/>
    <property type="molecule type" value="Genomic_DNA"/>
</dbReference>
<organism evidence="1 2">
    <name type="scientific">Arcobacter cloacae</name>
    <dbReference type="NCBI Taxonomy" id="1054034"/>
    <lineage>
        <taxon>Bacteria</taxon>
        <taxon>Pseudomonadati</taxon>
        <taxon>Campylobacterota</taxon>
        <taxon>Epsilonproteobacteria</taxon>
        <taxon>Campylobacterales</taxon>
        <taxon>Arcobacteraceae</taxon>
        <taxon>Arcobacter</taxon>
    </lineage>
</organism>
<sequence>MIYDILEVFKKLYDESKDKIILDNYLLKDGLYVIVDDNNQEEFFIYKADKKIADKDLCLLDLNKNRRRDRYFDLTQKDYYSEWLNANKMFFDKKIHSINYFSFFVKVESFISKDEKKLIDRNNIQKHFEGFIDFSKYTKPEEKKVLKEFKDTFEDENRKQNILKHLNFIEKNIDRYIEIAQENDVKNYIKVFFETDIEKYQKESEIYYSLKIFNDIKYSLDNGGFTFGLSDSNMGLNSKKPFLEHKSRKKEAPFLIKKDEAIMTKKFFDWLKYQKYQNKKPLGEEFFINRDFKEKSLITEYDYIPSKIDRFDDSIYYKNYVNAFENKNIIENDTIDSLGQLEIMVDEIIFNHQLMNNYYGEVYNKLNKSFANLIYLTREAMINYFKKYDDRAFKTIIFKYGLDFVLEHIRHNRELGAKKCMNLYLSLKNYYLKKEEKEIMDIKAMQKTIIEKLETSDYQELNSEEFFYLCGQVVKYLLSQSEKEKKTADMLEPFLRANNSKKLKQDIELTFFKYKHKISLNHVKFNNAMSIIMAYENIEKLSQNMDSFLVGVLSQNIFYIKNEE</sequence>
<dbReference type="AlphaFoldDB" id="A0A6M8NAD9"/>
<dbReference type="Proteomes" id="UP000290378">
    <property type="component" value="Unassembled WGS sequence"/>
</dbReference>
<proteinExistence type="predicted"/>
<gene>
    <name evidence="1" type="ORF">CP963_08825</name>
</gene>